<protein>
    <submittedName>
        <fullName evidence="2">Uncharacterized protein</fullName>
    </submittedName>
</protein>
<name>A0AAV4UAF3_CAEEX</name>
<feature type="region of interest" description="Disordered" evidence="1">
    <location>
        <begin position="83"/>
        <end position="125"/>
    </location>
</feature>
<evidence type="ECO:0000256" key="1">
    <source>
        <dbReference type="SAM" id="MobiDB-lite"/>
    </source>
</evidence>
<accession>A0AAV4UAF3</accession>
<proteinExistence type="predicted"/>
<dbReference type="AlphaFoldDB" id="A0AAV4UAF3"/>
<dbReference type="EMBL" id="BPLR01012545">
    <property type="protein sequence ID" value="GIY54721.1"/>
    <property type="molecule type" value="Genomic_DNA"/>
</dbReference>
<feature type="compositionally biased region" description="Basic residues" evidence="1">
    <location>
        <begin position="104"/>
        <end position="125"/>
    </location>
</feature>
<comment type="caution">
    <text evidence="2">The sequence shown here is derived from an EMBL/GenBank/DDBJ whole genome shotgun (WGS) entry which is preliminary data.</text>
</comment>
<keyword evidence="3" id="KW-1185">Reference proteome</keyword>
<organism evidence="2 3">
    <name type="scientific">Caerostris extrusa</name>
    <name type="common">Bark spider</name>
    <name type="synonym">Caerostris bankana</name>
    <dbReference type="NCBI Taxonomy" id="172846"/>
    <lineage>
        <taxon>Eukaryota</taxon>
        <taxon>Metazoa</taxon>
        <taxon>Ecdysozoa</taxon>
        <taxon>Arthropoda</taxon>
        <taxon>Chelicerata</taxon>
        <taxon>Arachnida</taxon>
        <taxon>Araneae</taxon>
        <taxon>Araneomorphae</taxon>
        <taxon>Entelegynae</taxon>
        <taxon>Araneoidea</taxon>
        <taxon>Araneidae</taxon>
        <taxon>Caerostris</taxon>
    </lineage>
</organism>
<evidence type="ECO:0000313" key="3">
    <source>
        <dbReference type="Proteomes" id="UP001054945"/>
    </source>
</evidence>
<gene>
    <name evidence="2" type="ORF">CEXT_709591</name>
</gene>
<evidence type="ECO:0000313" key="2">
    <source>
        <dbReference type="EMBL" id="GIY54721.1"/>
    </source>
</evidence>
<feature type="compositionally biased region" description="Basic residues" evidence="1">
    <location>
        <begin position="85"/>
        <end position="96"/>
    </location>
</feature>
<reference evidence="2 3" key="1">
    <citation type="submission" date="2021-06" db="EMBL/GenBank/DDBJ databases">
        <title>Caerostris extrusa draft genome.</title>
        <authorList>
            <person name="Kono N."/>
            <person name="Arakawa K."/>
        </authorList>
    </citation>
    <scope>NUCLEOTIDE SEQUENCE [LARGE SCALE GENOMIC DNA]</scope>
</reference>
<dbReference type="Proteomes" id="UP001054945">
    <property type="component" value="Unassembled WGS sequence"/>
</dbReference>
<sequence length="125" mass="14426">MEEERVRSVIIDLQQSLLDDGLSGEDLLVLQKQKKEEEGKKEAAPHSMTILKVLDGIRKGQSAIIDLQPSLLDDGLSGRTCLFSRNKRKSGRKRTRQEKEGHGRKEKNKKRTEKKLTKRQLLRRH</sequence>